<feature type="domain" description="Transcription initiation factor TFIID subunit 12" evidence="7">
    <location>
        <begin position="691"/>
        <end position="765"/>
    </location>
</feature>
<feature type="compositionally biased region" description="Low complexity" evidence="6">
    <location>
        <begin position="178"/>
        <end position="203"/>
    </location>
</feature>
<feature type="region of interest" description="Disordered" evidence="6">
    <location>
        <begin position="539"/>
        <end position="558"/>
    </location>
</feature>
<feature type="non-terminal residue" evidence="8">
    <location>
        <position position="1"/>
    </location>
</feature>
<dbReference type="AlphaFoldDB" id="A0A0L0MZ47"/>
<evidence type="ECO:0000259" key="7">
    <source>
        <dbReference type="Pfam" id="PF03847"/>
    </source>
</evidence>
<dbReference type="GO" id="GO:0017025">
    <property type="term" value="F:TBP-class protein binding"/>
    <property type="evidence" value="ECO:0007669"/>
    <property type="project" value="TreeGrafter"/>
</dbReference>
<dbReference type="GO" id="GO:0003677">
    <property type="term" value="F:DNA binding"/>
    <property type="evidence" value="ECO:0007669"/>
    <property type="project" value="TreeGrafter"/>
</dbReference>
<feature type="compositionally biased region" description="Low complexity" evidence="6">
    <location>
        <begin position="210"/>
        <end position="224"/>
    </location>
</feature>
<feature type="compositionally biased region" description="Low complexity" evidence="6">
    <location>
        <begin position="478"/>
        <end position="506"/>
    </location>
</feature>
<feature type="region of interest" description="Disordered" evidence="6">
    <location>
        <begin position="175"/>
        <end position="224"/>
    </location>
</feature>
<protein>
    <submittedName>
        <fullName evidence="8">Transcription initiation factor TFIID subunit 12</fullName>
    </submittedName>
</protein>
<dbReference type="EMBL" id="LFRF01000048">
    <property type="protein sequence ID" value="KND86795.1"/>
    <property type="molecule type" value="Genomic_DNA"/>
</dbReference>
<evidence type="ECO:0000313" key="8">
    <source>
        <dbReference type="EMBL" id="KND86795.1"/>
    </source>
</evidence>
<dbReference type="InterPro" id="IPR003228">
    <property type="entry name" value="TFIID_TAF12_dom"/>
</dbReference>
<dbReference type="GO" id="GO:0046982">
    <property type="term" value="F:protein heterodimerization activity"/>
    <property type="evidence" value="ECO:0007669"/>
    <property type="project" value="InterPro"/>
</dbReference>
<dbReference type="InterPro" id="IPR009072">
    <property type="entry name" value="Histone-fold"/>
</dbReference>
<dbReference type="GO" id="GO:0005669">
    <property type="term" value="C:transcription factor TFIID complex"/>
    <property type="evidence" value="ECO:0007669"/>
    <property type="project" value="InterPro"/>
</dbReference>
<keyword evidence="8" id="KW-0396">Initiation factor</keyword>
<dbReference type="PANTHER" id="PTHR12264:SF21">
    <property type="entry name" value="TRANSCRIPTION INITIATION FACTOR TFIID SUBUNIT 12"/>
    <property type="match status" value="1"/>
</dbReference>
<accession>A0A0L0MZ47</accession>
<dbReference type="Pfam" id="PF03847">
    <property type="entry name" value="TFIID_20kDa"/>
    <property type="match status" value="1"/>
</dbReference>
<dbReference type="Gene3D" id="1.10.20.10">
    <property type="entry name" value="Histone, subunit A"/>
    <property type="match status" value="1"/>
</dbReference>
<proteinExistence type="inferred from homology"/>
<feature type="compositionally biased region" description="Low complexity" evidence="6">
    <location>
        <begin position="270"/>
        <end position="285"/>
    </location>
</feature>
<feature type="region of interest" description="Disordered" evidence="6">
    <location>
        <begin position="572"/>
        <end position="620"/>
    </location>
</feature>
<dbReference type="GO" id="GO:0000124">
    <property type="term" value="C:SAGA complex"/>
    <property type="evidence" value="ECO:0007669"/>
    <property type="project" value="InterPro"/>
</dbReference>
<keyword evidence="8" id="KW-0648">Protein biosynthesis</keyword>
<dbReference type="CDD" id="cd07981">
    <property type="entry name" value="HFD_TAF12"/>
    <property type="match status" value="1"/>
</dbReference>
<name>A0A0L0MZ47_TOLOC</name>
<feature type="region of interest" description="Disordered" evidence="6">
    <location>
        <begin position="454"/>
        <end position="518"/>
    </location>
</feature>
<feature type="compositionally biased region" description="Low complexity" evidence="6">
    <location>
        <begin position="83"/>
        <end position="111"/>
    </location>
</feature>
<dbReference type="GO" id="GO:0051123">
    <property type="term" value="P:RNA polymerase II preinitiation complex assembly"/>
    <property type="evidence" value="ECO:0007669"/>
    <property type="project" value="TreeGrafter"/>
</dbReference>
<reference evidence="8 9" key="1">
    <citation type="journal article" date="2015" name="BMC Genomics">
        <title>The genome of the truffle-parasite Tolypocladium ophioglossoides and the evolution of antifungal peptaibiotics.</title>
        <authorList>
            <person name="Quandt C.A."/>
            <person name="Bushley K.E."/>
            <person name="Spatafora J.W."/>
        </authorList>
    </citation>
    <scope>NUCLEOTIDE SEQUENCE [LARGE SCALE GENOMIC DNA]</scope>
    <source>
        <strain evidence="8 9">CBS 100239</strain>
    </source>
</reference>
<comment type="similarity">
    <text evidence="2">Belongs to the TAF12 family.</text>
</comment>
<evidence type="ECO:0000313" key="9">
    <source>
        <dbReference type="Proteomes" id="UP000036947"/>
    </source>
</evidence>
<evidence type="ECO:0000256" key="6">
    <source>
        <dbReference type="SAM" id="MobiDB-lite"/>
    </source>
</evidence>
<dbReference type="PANTHER" id="PTHR12264">
    <property type="entry name" value="TRANSCRIPTION INITIATION FACTOR TFIID SUBUNIT 12"/>
    <property type="match status" value="1"/>
</dbReference>
<feature type="region of interest" description="Disordered" evidence="6">
    <location>
        <begin position="49"/>
        <end position="122"/>
    </location>
</feature>
<dbReference type="InterPro" id="IPR037794">
    <property type="entry name" value="TAF12"/>
</dbReference>
<dbReference type="GO" id="GO:0003743">
    <property type="term" value="F:translation initiation factor activity"/>
    <property type="evidence" value="ECO:0007669"/>
    <property type="project" value="UniProtKB-KW"/>
</dbReference>
<evidence type="ECO:0000256" key="4">
    <source>
        <dbReference type="ARBA" id="ARBA00023163"/>
    </source>
</evidence>
<keyword evidence="9" id="KW-1185">Reference proteome</keyword>
<evidence type="ECO:0000256" key="1">
    <source>
        <dbReference type="ARBA" id="ARBA00004123"/>
    </source>
</evidence>
<dbReference type="FunFam" id="1.10.20.10:FF:000037">
    <property type="entry name" value="Transcription initiation factor TFIID subunit 12"/>
    <property type="match status" value="1"/>
</dbReference>
<evidence type="ECO:0000256" key="2">
    <source>
        <dbReference type="ARBA" id="ARBA00007530"/>
    </source>
</evidence>
<feature type="compositionally biased region" description="Low complexity" evidence="6">
    <location>
        <begin position="396"/>
        <end position="417"/>
    </location>
</feature>
<keyword evidence="5" id="KW-0539">Nucleus</keyword>
<keyword evidence="3" id="KW-0805">Transcription regulation</keyword>
<dbReference type="Proteomes" id="UP000036947">
    <property type="component" value="Unassembled WGS sequence"/>
</dbReference>
<dbReference type="STRING" id="1163406.A0A0L0MZ47"/>
<dbReference type="OrthoDB" id="2193432at2759"/>
<keyword evidence="4" id="KW-0804">Transcription</keyword>
<feature type="compositionally biased region" description="Low complexity" evidence="6">
    <location>
        <begin position="236"/>
        <end position="259"/>
    </location>
</feature>
<comment type="caution">
    <text evidence="8">The sequence shown here is derived from an EMBL/GenBank/DDBJ whole genome shotgun (WGS) entry which is preliminary data.</text>
</comment>
<dbReference type="SUPFAM" id="SSF47113">
    <property type="entry name" value="Histone-fold"/>
    <property type="match status" value="1"/>
</dbReference>
<evidence type="ECO:0000256" key="3">
    <source>
        <dbReference type="ARBA" id="ARBA00023015"/>
    </source>
</evidence>
<feature type="compositionally biased region" description="Low complexity" evidence="6">
    <location>
        <begin position="580"/>
        <end position="597"/>
    </location>
</feature>
<sequence>RPTSIVHGIIKLRYNCLYTSSRRVVVRHPSPGFNYRLPISALESRTLPDPAVSGTCSRPPAPFLRQPPGNRTYEHHQRPKMNPAQGQMPQQGQAQGQQSQQGQQGPAGQQPRGPPMYQPHQIRGLPMLSEDEKSKYEAGLRGLWNKLSNSPTGSPDQLAARQKISEFSRMLITKIQQRRSQAQQQSQQQQQAQQQGQQQGGQAPVRPPSAQQNPAGQVPAQAQAQMQVQAQAQAQQQLKQQQVAPGNGNAAQGGNDPAGTAAGQPQNPPATSTSTATAAAAAATAQRPKIPDHILQHASKMTFRTPTQLADKSPAEINKWVDDMKERYARALFTMENSKTKVASMEKILKDRAAAGKPLKDEELRQYQARRDQQLKFYTVAHKWVESVRKQQESLQGNTQQANQNGGSGGPAVAPAGQQTDTAQALNNANAAQNRTQAANQGVAAAPVNAAVEATKNQQQMAAANRPSPANGAPTPSQAQAQARPVPNAAQAVQQQPQGQPQAQQAPPAPVNTALATSMAQTQAQVQAQAQTQASATSVQGAARVQTPQSSTPVTAAGPTRALTHSAAMSLANQRAASTPGSAPVPGQQPGVGTPSSTAGAMNPGVMQPQGHPHAHPTQQQTGMTAKMPIPKQLPEKATAVPQGVAMGGGVSAGRPTMSQGTGTLGGVMNQPPVARVPAYNHDAEGDHVLSKKKLDELVRQVCGGSAEGQDGNQLSPEVEENILNMADSFVDSVLHAACRNSKERGSKVLEIRDIQLILERTYNIRVPGYSSDELRTVRKVQPSPGWIAKMSAVQAAKVMPGKGDL</sequence>
<gene>
    <name evidence="8" type="ORF">TOPH_08570</name>
</gene>
<feature type="region of interest" description="Disordered" evidence="6">
    <location>
        <begin position="391"/>
        <end position="417"/>
    </location>
</feature>
<comment type="subcellular location">
    <subcellularLocation>
        <location evidence="1">Nucleus</location>
    </subcellularLocation>
</comment>
<evidence type="ECO:0000256" key="5">
    <source>
        <dbReference type="ARBA" id="ARBA00023242"/>
    </source>
</evidence>
<organism evidence="8 9">
    <name type="scientific">Tolypocladium ophioglossoides (strain CBS 100239)</name>
    <name type="common">Snaketongue truffleclub</name>
    <name type="synonym">Elaphocordyceps ophioglossoides</name>
    <dbReference type="NCBI Taxonomy" id="1163406"/>
    <lineage>
        <taxon>Eukaryota</taxon>
        <taxon>Fungi</taxon>
        <taxon>Dikarya</taxon>
        <taxon>Ascomycota</taxon>
        <taxon>Pezizomycotina</taxon>
        <taxon>Sordariomycetes</taxon>
        <taxon>Hypocreomycetidae</taxon>
        <taxon>Hypocreales</taxon>
        <taxon>Ophiocordycipitaceae</taxon>
        <taxon>Tolypocladium</taxon>
    </lineage>
</organism>
<feature type="region of interest" description="Disordered" evidence="6">
    <location>
        <begin position="236"/>
        <end position="289"/>
    </location>
</feature>